<dbReference type="InterPro" id="IPR012337">
    <property type="entry name" value="RNaseH-like_sf"/>
</dbReference>
<dbReference type="PANTHER" id="PTHR47074">
    <property type="entry name" value="BNAC02G40300D PROTEIN"/>
    <property type="match status" value="1"/>
</dbReference>
<dbReference type="OrthoDB" id="1000370at2759"/>
<organism evidence="3 4">
    <name type="scientific">Gossypium australe</name>
    <dbReference type="NCBI Taxonomy" id="47621"/>
    <lineage>
        <taxon>Eukaryota</taxon>
        <taxon>Viridiplantae</taxon>
        <taxon>Streptophyta</taxon>
        <taxon>Embryophyta</taxon>
        <taxon>Tracheophyta</taxon>
        <taxon>Spermatophyta</taxon>
        <taxon>Magnoliopsida</taxon>
        <taxon>eudicotyledons</taxon>
        <taxon>Gunneridae</taxon>
        <taxon>Pentapetalae</taxon>
        <taxon>rosids</taxon>
        <taxon>malvids</taxon>
        <taxon>Malvales</taxon>
        <taxon>Malvaceae</taxon>
        <taxon>Malvoideae</taxon>
        <taxon>Gossypium</taxon>
    </lineage>
</organism>
<keyword evidence="4" id="KW-1185">Reference proteome</keyword>
<sequence length="307" mass="35655">MMHGCRGLEMEGFKNEIPATFFTKLWGLKVPSKIQIHMWRIANDYIPTLHNRRVCKLVENTLCPVCQEDEETVLRGLGVTNPTCNRESNWKKWLEMEFNNLNIEACKVRIIVYWVIWYNRNKIYHEGVREQVNEVVGFVNVYCVEIAFMRDISKKAQAANSSEWKPSENDTIKINFDASFNQHMGRSCSRIIVQNKEDLVMAACTFPWENISDPVMAEARACLQAIIMAKEMGFQEFCVEGDALTTIRKLNSTEEDKFGNSSLIKEIKGKIPNFRRLSFKYIPREANKATHRMAIEGGRHKNPQHWI</sequence>
<dbReference type="GO" id="GO:0004523">
    <property type="term" value="F:RNA-DNA hybrid ribonuclease activity"/>
    <property type="evidence" value="ECO:0007669"/>
    <property type="project" value="InterPro"/>
</dbReference>
<dbReference type="EMBL" id="SMMG02000002">
    <property type="protein sequence ID" value="KAA3482606.1"/>
    <property type="molecule type" value="Genomic_DNA"/>
</dbReference>
<comment type="caution">
    <text evidence="3">The sequence shown here is derived from an EMBL/GenBank/DDBJ whole genome shotgun (WGS) entry which is preliminary data.</text>
</comment>
<dbReference type="PANTHER" id="PTHR47074:SF61">
    <property type="entry name" value="RNASE H TYPE-1 DOMAIN-CONTAINING PROTEIN"/>
    <property type="match status" value="1"/>
</dbReference>
<gene>
    <name evidence="3" type="ORF">EPI10_004837</name>
</gene>
<dbReference type="InterPro" id="IPR036397">
    <property type="entry name" value="RNaseH_sf"/>
</dbReference>
<keyword evidence="3" id="KW-0808">Transferase</keyword>
<dbReference type="AlphaFoldDB" id="A0A5B6WN34"/>
<keyword evidence="3" id="KW-0548">Nucleotidyltransferase</keyword>
<dbReference type="Proteomes" id="UP000325315">
    <property type="component" value="Unassembled WGS sequence"/>
</dbReference>
<name>A0A5B6WN34_9ROSI</name>
<evidence type="ECO:0000313" key="4">
    <source>
        <dbReference type="Proteomes" id="UP000325315"/>
    </source>
</evidence>
<dbReference type="Pfam" id="PF13966">
    <property type="entry name" value="zf-RVT"/>
    <property type="match status" value="1"/>
</dbReference>
<accession>A0A5B6WN34</accession>
<evidence type="ECO:0000259" key="1">
    <source>
        <dbReference type="Pfam" id="PF13456"/>
    </source>
</evidence>
<proteinExistence type="predicted"/>
<dbReference type="GO" id="GO:0003676">
    <property type="term" value="F:nucleic acid binding"/>
    <property type="evidence" value="ECO:0007669"/>
    <property type="project" value="InterPro"/>
</dbReference>
<reference evidence="4" key="1">
    <citation type="journal article" date="2019" name="Plant Biotechnol. J.">
        <title>Genome sequencing of the Australian wild diploid species Gossypium australe highlights disease resistance and delayed gland morphogenesis.</title>
        <authorList>
            <person name="Cai Y."/>
            <person name="Cai X."/>
            <person name="Wang Q."/>
            <person name="Wang P."/>
            <person name="Zhang Y."/>
            <person name="Cai C."/>
            <person name="Xu Y."/>
            <person name="Wang K."/>
            <person name="Zhou Z."/>
            <person name="Wang C."/>
            <person name="Geng S."/>
            <person name="Li B."/>
            <person name="Dong Q."/>
            <person name="Hou Y."/>
            <person name="Wang H."/>
            <person name="Ai P."/>
            <person name="Liu Z."/>
            <person name="Yi F."/>
            <person name="Sun M."/>
            <person name="An G."/>
            <person name="Cheng J."/>
            <person name="Zhang Y."/>
            <person name="Shi Q."/>
            <person name="Xie Y."/>
            <person name="Shi X."/>
            <person name="Chang Y."/>
            <person name="Huang F."/>
            <person name="Chen Y."/>
            <person name="Hong S."/>
            <person name="Mi L."/>
            <person name="Sun Q."/>
            <person name="Zhang L."/>
            <person name="Zhou B."/>
            <person name="Peng R."/>
            <person name="Zhang X."/>
            <person name="Liu F."/>
        </authorList>
    </citation>
    <scope>NUCLEOTIDE SEQUENCE [LARGE SCALE GENOMIC DNA]</scope>
    <source>
        <strain evidence="4">cv. PA1801</strain>
    </source>
</reference>
<feature type="domain" description="RNase H type-1" evidence="1">
    <location>
        <begin position="175"/>
        <end position="294"/>
    </location>
</feature>
<feature type="domain" description="Reverse transcriptase zinc-binding" evidence="2">
    <location>
        <begin position="18"/>
        <end position="73"/>
    </location>
</feature>
<dbReference type="InterPro" id="IPR026960">
    <property type="entry name" value="RVT-Znf"/>
</dbReference>
<dbReference type="Gene3D" id="3.30.420.10">
    <property type="entry name" value="Ribonuclease H-like superfamily/Ribonuclease H"/>
    <property type="match status" value="1"/>
</dbReference>
<dbReference type="InterPro" id="IPR002156">
    <property type="entry name" value="RNaseH_domain"/>
</dbReference>
<dbReference type="SUPFAM" id="SSF53098">
    <property type="entry name" value="Ribonuclease H-like"/>
    <property type="match status" value="1"/>
</dbReference>
<keyword evidence="3" id="KW-0695">RNA-directed DNA polymerase</keyword>
<evidence type="ECO:0000313" key="3">
    <source>
        <dbReference type="EMBL" id="KAA3482606.1"/>
    </source>
</evidence>
<dbReference type="Pfam" id="PF13456">
    <property type="entry name" value="RVT_3"/>
    <property type="match status" value="1"/>
</dbReference>
<dbReference type="InterPro" id="IPR044730">
    <property type="entry name" value="RNase_H-like_dom_plant"/>
</dbReference>
<dbReference type="InterPro" id="IPR052929">
    <property type="entry name" value="RNase_H-like_EbsB-rel"/>
</dbReference>
<evidence type="ECO:0000259" key="2">
    <source>
        <dbReference type="Pfam" id="PF13966"/>
    </source>
</evidence>
<dbReference type="GO" id="GO:0003964">
    <property type="term" value="F:RNA-directed DNA polymerase activity"/>
    <property type="evidence" value="ECO:0007669"/>
    <property type="project" value="UniProtKB-KW"/>
</dbReference>
<protein>
    <submittedName>
        <fullName evidence="3">Reverse transcriptase</fullName>
    </submittedName>
</protein>
<dbReference type="CDD" id="cd06222">
    <property type="entry name" value="RNase_H_like"/>
    <property type="match status" value="1"/>
</dbReference>